<keyword evidence="1" id="KW-0732">Signal</keyword>
<keyword evidence="3" id="KW-1185">Reference proteome</keyword>
<dbReference type="EMBL" id="JAHRIQ010049704">
    <property type="protein sequence ID" value="MEQ2237778.1"/>
    <property type="molecule type" value="Genomic_DNA"/>
</dbReference>
<evidence type="ECO:0008006" key="4">
    <source>
        <dbReference type="Google" id="ProtNLM"/>
    </source>
</evidence>
<proteinExistence type="predicted"/>
<dbReference type="Proteomes" id="UP001482620">
    <property type="component" value="Unassembled WGS sequence"/>
</dbReference>
<name>A0ABV0U0T2_9TELE</name>
<feature type="signal peptide" evidence="1">
    <location>
        <begin position="1"/>
        <end position="20"/>
    </location>
</feature>
<organism evidence="2 3">
    <name type="scientific">Ilyodon furcidens</name>
    <name type="common">goldbreast splitfin</name>
    <dbReference type="NCBI Taxonomy" id="33524"/>
    <lineage>
        <taxon>Eukaryota</taxon>
        <taxon>Metazoa</taxon>
        <taxon>Chordata</taxon>
        <taxon>Craniata</taxon>
        <taxon>Vertebrata</taxon>
        <taxon>Euteleostomi</taxon>
        <taxon>Actinopterygii</taxon>
        <taxon>Neopterygii</taxon>
        <taxon>Teleostei</taxon>
        <taxon>Neoteleostei</taxon>
        <taxon>Acanthomorphata</taxon>
        <taxon>Ovalentaria</taxon>
        <taxon>Atherinomorphae</taxon>
        <taxon>Cyprinodontiformes</taxon>
        <taxon>Goodeidae</taxon>
        <taxon>Ilyodon</taxon>
    </lineage>
</organism>
<evidence type="ECO:0000313" key="3">
    <source>
        <dbReference type="Proteomes" id="UP001482620"/>
    </source>
</evidence>
<gene>
    <name evidence="2" type="ORF">ILYODFUR_026502</name>
</gene>
<evidence type="ECO:0000313" key="2">
    <source>
        <dbReference type="EMBL" id="MEQ2237778.1"/>
    </source>
</evidence>
<reference evidence="2 3" key="1">
    <citation type="submission" date="2021-06" db="EMBL/GenBank/DDBJ databases">
        <authorList>
            <person name="Palmer J.M."/>
        </authorList>
    </citation>
    <scope>NUCLEOTIDE SEQUENCE [LARGE SCALE GENOMIC DNA]</scope>
    <source>
        <strain evidence="3">if_2019</strain>
        <tissue evidence="2">Muscle</tissue>
    </source>
</reference>
<accession>A0ABV0U0T2</accession>
<feature type="chain" id="PRO_5045767266" description="Secreted protein" evidence="1">
    <location>
        <begin position="21"/>
        <end position="115"/>
    </location>
</feature>
<evidence type="ECO:0000256" key="1">
    <source>
        <dbReference type="SAM" id="SignalP"/>
    </source>
</evidence>
<sequence>MGLLAVCLFNVLLAQPVSLGGQPCLGSSYAIPCAKPLHNFLPDLSAVFLGLHDAACSLVNLRGQKQDSCIYTEIKLQTGGVITRLLIYFRWALFSGIRVKRAEDKCIPHFLDFYL</sequence>
<comment type="caution">
    <text evidence="2">The sequence shown here is derived from an EMBL/GenBank/DDBJ whole genome shotgun (WGS) entry which is preliminary data.</text>
</comment>
<protein>
    <recommendedName>
        <fullName evidence="4">Secreted protein</fullName>
    </recommendedName>
</protein>